<reference evidence="3" key="1">
    <citation type="journal article" date="2014" name="Int. J. Syst. Evol. Microbiol.">
        <title>Complete genome sequence of Corynebacterium casei LMG S-19264T (=DSM 44701T), isolated from a smear-ripened cheese.</title>
        <authorList>
            <consortium name="US DOE Joint Genome Institute (JGI-PGF)"/>
            <person name="Walter F."/>
            <person name="Albersmeier A."/>
            <person name="Kalinowski J."/>
            <person name="Ruckert C."/>
        </authorList>
    </citation>
    <scope>NUCLEOTIDE SEQUENCE</scope>
    <source>
        <strain evidence="3">CGMCC 1.15493</strain>
    </source>
</reference>
<dbReference type="RefSeq" id="WP_188855478.1">
    <property type="nucleotide sequence ID" value="NZ_BMJJ01000025.1"/>
</dbReference>
<keyword evidence="3" id="KW-0032">Aminotransferase</keyword>
<evidence type="ECO:0000313" key="4">
    <source>
        <dbReference type="Proteomes" id="UP000613160"/>
    </source>
</evidence>
<sequence>MIGKGRQHGQAGRKKPGIEWPTVALAVLIYGGFGVLTYTHAAMPAWIFAPLCAWLVAWHGSMQHEILHGHPTRSRAINRAIAIVPISLWLPYETYRHSHLRHHYDDRLTDPLDDPESRYLTEADWQALSRPARLLLRLQKTLAGRLVIGPAWAVSHFFADEAVKLFRGDRTAIRAWTEHAVGVAVVSYWLVAICGIDPVFYALAVVYPAISLLLIRSFAEHKAADGVAERTAVVENSWLLGPLFLFNNLHAAHHERPTMPWYEIPAWYRENRARLLRENGDHVYNGYGEVARRFLFNDHDSVVHPVAARADMVTSPR</sequence>
<feature type="domain" description="Fatty acid desaturase" evidence="2">
    <location>
        <begin position="44"/>
        <end position="277"/>
    </location>
</feature>
<dbReference type="InterPro" id="IPR005804">
    <property type="entry name" value="FA_desaturase_dom"/>
</dbReference>
<comment type="caution">
    <text evidence="3">The sequence shown here is derived from an EMBL/GenBank/DDBJ whole genome shotgun (WGS) entry which is preliminary data.</text>
</comment>
<keyword evidence="1" id="KW-1133">Transmembrane helix</keyword>
<reference evidence="3" key="2">
    <citation type="submission" date="2020-09" db="EMBL/GenBank/DDBJ databases">
        <authorList>
            <person name="Sun Q."/>
            <person name="Zhou Y."/>
        </authorList>
    </citation>
    <scope>NUCLEOTIDE SEQUENCE</scope>
    <source>
        <strain evidence="3">CGMCC 1.15493</strain>
    </source>
</reference>
<feature type="transmembrane region" description="Helical" evidence="1">
    <location>
        <begin position="20"/>
        <end position="39"/>
    </location>
</feature>
<keyword evidence="1" id="KW-0472">Membrane</keyword>
<accession>A0A916YGU7</accession>
<evidence type="ECO:0000256" key="1">
    <source>
        <dbReference type="SAM" id="Phobius"/>
    </source>
</evidence>
<keyword evidence="3" id="KW-0808">Transferase</keyword>
<name>A0A916YGU7_9HYPH</name>
<dbReference type="AlphaFoldDB" id="A0A916YGU7"/>
<evidence type="ECO:0000259" key="2">
    <source>
        <dbReference type="Pfam" id="PF00487"/>
    </source>
</evidence>
<dbReference type="Proteomes" id="UP000613160">
    <property type="component" value="Unassembled WGS sequence"/>
</dbReference>
<keyword evidence="1" id="KW-0812">Transmembrane</keyword>
<protein>
    <submittedName>
        <fullName evidence="3">Aminotransferase</fullName>
    </submittedName>
</protein>
<dbReference type="GO" id="GO:0006629">
    <property type="term" value="P:lipid metabolic process"/>
    <property type="evidence" value="ECO:0007669"/>
    <property type="project" value="InterPro"/>
</dbReference>
<dbReference type="GO" id="GO:0008483">
    <property type="term" value="F:transaminase activity"/>
    <property type="evidence" value="ECO:0007669"/>
    <property type="project" value="UniProtKB-KW"/>
</dbReference>
<keyword evidence="4" id="KW-1185">Reference proteome</keyword>
<gene>
    <name evidence="3" type="ORF">GCM10011335_53260</name>
</gene>
<dbReference type="EMBL" id="BMJJ01000025">
    <property type="protein sequence ID" value="GGD43993.1"/>
    <property type="molecule type" value="Genomic_DNA"/>
</dbReference>
<proteinExistence type="predicted"/>
<organism evidence="3 4">
    <name type="scientific">Aureimonas glaciei</name>
    <dbReference type="NCBI Taxonomy" id="1776957"/>
    <lineage>
        <taxon>Bacteria</taxon>
        <taxon>Pseudomonadati</taxon>
        <taxon>Pseudomonadota</taxon>
        <taxon>Alphaproteobacteria</taxon>
        <taxon>Hyphomicrobiales</taxon>
        <taxon>Aurantimonadaceae</taxon>
        <taxon>Aureimonas</taxon>
    </lineage>
</organism>
<dbReference type="Pfam" id="PF00487">
    <property type="entry name" value="FA_desaturase"/>
    <property type="match status" value="1"/>
</dbReference>
<evidence type="ECO:0000313" key="3">
    <source>
        <dbReference type="EMBL" id="GGD43993.1"/>
    </source>
</evidence>